<comment type="caution">
    <text evidence="7">The sequence shown here is derived from an EMBL/GenBank/DDBJ whole genome shotgun (WGS) entry which is preliminary data.</text>
</comment>
<keyword evidence="3" id="KW-0862">Zinc</keyword>
<keyword evidence="2 4" id="KW-0863">Zinc-finger</keyword>
<keyword evidence="8" id="KW-1185">Reference proteome</keyword>
<feature type="domain" description="HIT-type" evidence="6">
    <location>
        <begin position="151"/>
        <end position="183"/>
    </location>
</feature>
<dbReference type="EMBL" id="DAKRPA010000036">
    <property type="protein sequence ID" value="DBA02085.1"/>
    <property type="molecule type" value="Genomic_DNA"/>
</dbReference>
<evidence type="ECO:0000256" key="5">
    <source>
        <dbReference type="SAM" id="MobiDB-lite"/>
    </source>
</evidence>
<evidence type="ECO:0000256" key="4">
    <source>
        <dbReference type="PROSITE-ProRule" id="PRU00453"/>
    </source>
</evidence>
<dbReference type="AlphaFoldDB" id="A0AAV2Z861"/>
<gene>
    <name evidence="7" type="ORF">N0F65_011152</name>
</gene>
<dbReference type="GO" id="GO:0005634">
    <property type="term" value="C:nucleus"/>
    <property type="evidence" value="ECO:0007669"/>
    <property type="project" value="UniProtKB-ARBA"/>
</dbReference>
<organism evidence="7 8">
    <name type="scientific">Lagenidium giganteum</name>
    <dbReference type="NCBI Taxonomy" id="4803"/>
    <lineage>
        <taxon>Eukaryota</taxon>
        <taxon>Sar</taxon>
        <taxon>Stramenopiles</taxon>
        <taxon>Oomycota</taxon>
        <taxon>Peronosporomycetes</taxon>
        <taxon>Pythiales</taxon>
        <taxon>Pythiaceae</taxon>
    </lineage>
</organism>
<proteinExistence type="predicted"/>
<dbReference type="PANTHER" id="PTHR13093">
    <property type="entry name" value="ZINC FINGER HIT DOMAIN CONTAINING PROTEIN 1"/>
    <property type="match status" value="1"/>
</dbReference>
<evidence type="ECO:0000256" key="1">
    <source>
        <dbReference type="ARBA" id="ARBA00022723"/>
    </source>
</evidence>
<name>A0AAV2Z861_9STRA</name>
<dbReference type="InterPro" id="IPR007529">
    <property type="entry name" value="Znf_HIT"/>
</dbReference>
<dbReference type="GO" id="GO:0008270">
    <property type="term" value="F:zinc ion binding"/>
    <property type="evidence" value="ECO:0007669"/>
    <property type="project" value="UniProtKB-UniRule"/>
</dbReference>
<evidence type="ECO:0000256" key="2">
    <source>
        <dbReference type="ARBA" id="ARBA00022771"/>
    </source>
</evidence>
<accession>A0AAV2Z861</accession>
<feature type="compositionally biased region" description="Basic and acidic residues" evidence="5">
    <location>
        <begin position="1"/>
        <end position="12"/>
    </location>
</feature>
<reference evidence="7" key="1">
    <citation type="submission" date="2022-11" db="EMBL/GenBank/DDBJ databases">
        <authorList>
            <person name="Morgan W.R."/>
            <person name="Tartar A."/>
        </authorList>
    </citation>
    <scope>NUCLEOTIDE SEQUENCE</scope>
    <source>
        <strain evidence="7">ARSEF 373</strain>
    </source>
</reference>
<evidence type="ECO:0000313" key="8">
    <source>
        <dbReference type="Proteomes" id="UP001146120"/>
    </source>
</evidence>
<feature type="region of interest" description="Disordered" evidence="5">
    <location>
        <begin position="63"/>
        <end position="102"/>
    </location>
</feature>
<protein>
    <recommendedName>
        <fullName evidence="6">HIT-type domain-containing protein</fullName>
    </recommendedName>
</protein>
<feature type="region of interest" description="Disordered" evidence="5">
    <location>
        <begin position="1"/>
        <end position="44"/>
    </location>
</feature>
<dbReference type="CDD" id="cd21437">
    <property type="entry name" value="zf-HIT_ZNHIT1_like"/>
    <property type="match status" value="1"/>
</dbReference>
<keyword evidence="1" id="KW-0479">Metal-binding</keyword>
<dbReference type="GO" id="GO:0006338">
    <property type="term" value="P:chromatin remodeling"/>
    <property type="evidence" value="ECO:0007669"/>
    <property type="project" value="InterPro"/>
</dbReference>
<dbReference type="InterPro" id="IPR039723">
    <property type="entry name" value="Vps71/ZNHIT1"/>
</dbReference>
<reference evidence="7" key="2">
    <citation type="journal article" date="2023" name="Microbiol Resour">
        <title>Decontamination and Annotation of the Draft Genome Sequence of the Oomycete Lagenidium giganteum ARSEF 373.</title>
        <authorList>
            <person name="Morgan W.R."/>
            <person name="Tartar A."/>
        </authorList>
    </citation>
    <scope>NUCLEOTIDE SEQUENCE</scope>
    <source>
        <strain evidence="7">ARSEF 373</strain>
    </source>
</reference>
<dbReference type="PROSITE" id="PS51083">
    <property type="entry name" value="ZF_HIT"/>
    <property type="match status" value="1"/>
</dbReference>
<evidence type="ECO:0000256" key="3">
    <source>
        <dbReference type="ARBA" id="ARBA00022833"/>
    </source>
</evidence>
<feature type="compositionally biased region" description="Acidic residues" evidence="5">
    <location>
        <begin position="63"/>
        <end position="87"/>
    </location>
</feature>
<dbReference type="Pfam" id="PF04438">
    <property type="entry name" value="zf-HIT"/>
    <property type="match status" value="1"/>
</dbReference>
<dbReference type="Proteomes" id="UP001146120">
    <property type="component" value="Unassembled WGS sequence"/>
</dbReference>
<sequence length="188" mass="20625">MGKAYDGKKRWNETIAETTSHGGSGRKKKRYSGRTMKLSKAMRHVDDETRAIVRNARLDALEADNYGEDGGADNDQDGDDLYVDDDDADKRAKGSKKPAKGAAVAKTKARKWKVKSLAQLVFEEFGAGDEHTPNYVSVAAAPSVLPARQFCCVCGFFAPYACTRCGSRYCRVRCGDQHKESGCLKFGL</sequence>
<evidence type="ECO:0000313" key="7">
    <source>
        <dbReference type="EMBL" id="DBA02085.1"/>
    </source>
</evidence>
<evidence type="ECO:0000259" key="6">
    <source>
        <dbReference type="PROSITE" id="PS51083"/>
    </source>
</evidence>